<dbReference type="PATRIC" id="fig|1122169.6.peg.747"/>
<dbReference type="Proteomes" id="UP000054600">
    <property type="component" value="Unassembled WGS sequence"/>
</dbReference>
<dbReference type="AlphaFoldDB" id="A0A0W0Z5U5"/>
<gene>
    <name evidence="1" type="ORF">Lsha_0654</name>
</gene>
<sequence>MEPALTLFHQNNFGFSPSYQGLIPSISFLASAPSALETAKKRCALSGLVPLKCHGIRYFAKIKVRLGKLDYMGNNCSPVWI</sequence>
<keyword evidence="2" id="KW-1185">Reference proteome</keyword>
<protein>
    <submittedName>
        <fullName evidence="1">Uncharacterized protein</fullName>
    </submittedName>
</protein>
<reference evidence="1 2" key="1">
    <citation type="submission" date="2015-11" db="EMBL/GenBank/DDBJ databases">
        <title>Genomic analysis of 38 Legionella species identifies large and diverse effector repertoires.</title>
        <authorList>
            <person name="Burstein D."/>
            <person name="Amaro F."/>
            <person name="Zusman T."/>
            <person name="Lifshitz Z."/>
            <person name="Cohen O."/>
            <person name="Gilbert J.A."/>
            <person name="Pupko T."/>
            <person name="Shuman H.A."/>
            <person name="Segal G."/>
        </authorList>
    </citation>
    <scope>NUCLEOTIDE SEQUENCE [LARGE SCALE GENOMIC DNA]</scope>
    <source>
        <strain evidence="1 2">ATCC 49655</strain>
    </source>
</reference>
<evidence type="ECO:0000313" key="1">
    <source>
        <dbReference type="EMBL" id="KTD64223.1"/>
    </source>
</evidence>
<accession>A0A0W0Z5U5</accession>
<proteinExistence type="predicted"/>
<dbReference type="EMBL" id="LNYW01000019">
    <property type="protein sequence ID" value="KTD64223.1"/>
    <property type="molecule type" value="Genomic_DNA"/>
</dbReference>
<organism evidence="1 2">
    <name type="scientific">Legionella shakespearei DSM 23087</name>
    <dbReference type="NCBI Taxonomy" id="1122169"/>
    <lineage>
        <taxon>Bacteria</taxon>
        <taxon>Pseudomonadati</taxon>
        <taxon>Pseudomonadota</taxon>
        <taxon>Gammaproteobacteria</taxon>
        <taxon>Legionellales</taxon>
        <taxon>Legionellaceae</taxon>
        <taxon>Legionella</taxon>
    </lineage>
</organism>
<name>A0A0W0Z5U5_9GAMM</name>
<evidence type="ECO:0000313" key="2">
    <source>
        <dbReference type="Proteomes" id="UP000054600"/>
    </source>
</evidence>
<comment type="caution">
    <text evidence="1">The sequence shown here is derived from an EMBL/GenBank/DDBJ whole genome shotgun (WGS) entry which is preliminary data.</text>
</comment>